<dbReference type="InterPro" id="IPR029063">
    <property type="entry name" value="SAM-dependent_MTases_sf"/>
</dbReference>
<dbReference type="Pfam" id="PF04445">
    <property type="entry name" value="SAM_MT"/>
    <property type="match status" value="1"/>
</dbReference>
<dbReference type="GO" id="GO:0005737">
    <property type="term" value="C:cytoplasm"/>
    <property type="evidence" value="ECO:0007669"/>
    <property type="project" value="UniProtKB-SubCell"/>
</dbReference>
<comment type="caution">
    <text evidence="2">The sequence shown here is derived from an EMBL/GenBank/DDBJ whole genome shotgun (WGS) entry which is preliminary data.</text>
</comment>
<accession>A0A8J2UA47</accession>
<dbReference type="SUPFAM" id="SSF53335">
    <property type="entry name" value="S-adenosyl-L-methionine-dependent methyltransferases"/>
    <property type="match status" value="1"/>
</dbReference>
<dbReference type="EMBL" id="BMDX01000026">
    <property type="protein sequence ID" value="GGA88909.1"/>
    <property type="molecule type" value="Genomic_DNA"/>
</dbReference>
<keyword evidence="3" id="KW-1185">Reference proteome</keyword>
<protein>
    <recommendedName>
        <fullName evidence="1">Ribosomal RNA small subunit methyltransferase J</fullName>
        <ecNumber evidence="1">2.1.1.242</ecNumber>
    </recommendedName>
    <alternativeName>
        <fullName evidence="1">16S rRNA m2G1516 methyltransferase</fullName>
    </alternativeName>
    <alternativeName>
        <fullName evidence="1">rRNA (guanine-N(2)-)-methyltransferase</fullName>
    </alternativeName>
</protein>
<feature type="binding site" evidence="1">
    <location>
        <begin position="120"/>
        <end position="121"/>
    </location>
    <ligand>
        <name>S-adenosyl-L-methionine</name>
        <dbReference type="ChEBI" id="CHEBI:59789"/>
    </ligand>
</feature>
<comment type="subcellular location">
    <subcellularLocation>
        <location evidence="1">Cytoplasm</location>
    </subcellularLocation>
</comment>
<dbReference type="PANTHER" id="PTHR36112:SF1">
    <property type="entry name" value="RIBOSOMAL RNA SMALL SUBUNIT METHYLTRANSFERASE J"/>
    <property type="match status" value="1"/>
</dbReference>
<keyword evidence="1 2" id="KW-0489">Methyltransferase</keyword>
<proteinExistence type="inferred from homology"/>
<feature type="binding site" evidence="1">
    <location>
        <position position="173"/>
    </location>
    <ligand>
        <name>S-adenosyl-L-methionine</name>
        <dbReference type="ChEBI" id="CHEBI:59789"/>
    </ligand>
</feature>
<dbReference type="PANTHER" id="PTHR36112">
    <property type="entry name" value="RIBOSOMAL RNA SMALL SUBUNIT METHYLTRANSFERASE J"/>
    <property type="match status" value="1"/>
</dbReference>
<dbReference type="HAMAP" id="MF_01523">
    <property type="entry name" value="16SrRNA_methyltr_J"/>
    <property type="match status" value="1"/>
</dbReference>
<keyword evidence="1" id="KW-0963">Cytoplasm</keyword>
<comment type="similarity">
    <text evidence="1">Belongs to the methyltransferase superfamily. RsmJ family.</text>
</comment>
<gene>
    <name evidence="1 2" type="primary">rsmJ</name>
    <name evidence="2" type="ORF">GCM10011369_33820</name>
</gene>
<comment type="catalytic activity">
    <reaction evidence="1">
        <text>guanosine(1516) in 16S rRNA + S-adenosyl-L-methionine = N(2)-methylguanosine(1516) in 16S rRNA + S-adenosyl-L-homocysteine + H(+)</text>
        <dbReference type="Rhea" id="RHEA:43220"/>
        <dbReference type="Rhea" id="RHEA-COMP:10412"/>
        <dbReference type="Rhea" id="RHEA-COMP:10413"/>
        <dbReference type="ChEBI" id="CHEBI:15378"/>
        <dbReference type="ChEBI" id="CHEBI:57856"/>
        <dbReference type="ChEBI" id="CHEBI:59789"/>
        <dbReference type="ChEBI" id="CHEBI:74269"/>
        <dbReference type="ChEBI" id="CHEBI:74481"/>
        <dbReference type="EC" id="2.1.1.242"/>
    </reaction>
</comment>
<sequence>MTAISVIAECAELVDGAKQLARRFNLPFGPSNAPGLQLILTVRGLVLRDREQPKLGDVWVDWTGGAVAHRRNFGGGRGQAVAKAVGLKKGQTPSVLDATAGLGRDGMVLASLGCQVSLVERHPAVAALLYDGYQRACLDSDIGQWITERVQCHHGQSREMIESLPQHDVIYLDPMFPHRQKSAQIKKEMRLFQQLVGADEDADAVFTVALQHAGKRVVVKRPDYADFIAGQQPHHQIVTKKNRFDVYMTNP</sequence>
<keyword evidence="1" id="KW-0698">rRNA processing</keyword>
<dbReference type="EC" id="2.1.1.242" evidence="1"/>
<evidence type="ECO:0000313" key="3">
    <source>
        <dbReference type="Proteomes" id="UP000619743"/>
    </source>
</evidence>
<comment type="function">
    <text evidence="1">Specifically methylates the guanosine in position 1516 of 16S rRNA.</text>
</comment>
<comment type="caution">
    <text evidence="1">Lacks conserved residue(s) required for the propagation of feature annotation.</text>
</comment>
<dbReference type="OrthoDB" id="3191794at2"/>
<keyword evidence="1" id="KW-0808">Transferase</keyword>
<keyword evidence="1" id="KW-0949">S-adenosyl-L-methionine</keyword>
<name>A0A8J2UA47_9GAMM</name>
<dbReference type="GO" id="GO:0008990">
    <property type="term" value="F:rRNA (guanine-N2-)-methyltransferase activity"/>
    <property type="evidence" value="ECO:0007669"/>
    <property type="project" value="UniProtKB-UniRule"/>
</dbReference>
<organism evidence="2 3">
    <name type="scientific">Neiella marina</name>
    <dbReference type="NCBI Taxonomy" id="508461"/>
    <lineage>
        <taxon>Bacteria</taxon>
        <taxon>Pseudomonadati</taxon>
        <taxon>Pseudomonadota</taxon>
        <taxon>Gammaproteobacteria</taxon>
        <taxon>Alteromonadales</taxon>
        <taxon>Echinimonadaceae</taxon>
        <taxon>Neiella</taxon>
    </lineage>
</organism>
<dbReference type="Proteomes" id="UP000619743">
    <property type="component" value="Unassembled WGS sequence"/>
</dbReference>
<feature type="binding site" evidence="1">
    <location>
        <begin position="104"/>
        <end position="105"/>
    </location>
    <ligand>
        <name>S-adenosyl-L-methionine</name>
        <dbReference type="ChEBI" id="CHEBI:59789"/>
    </ligand>
</feature>
<reference evidence="3" key="1">
    <citation type="journal article" date="2019" name="Int. J. Syst. Evol. Microbiol.">
        <title>The Global Catalogue of Microorganisms (GCM) 10K type strain sequencing project: providing services to taxonomists for standard genome sequencing and annotation.</title>
        <authorList>
            <consortium name="The Broad Institute Genomics Platform"/>
            <consortium name="The Broad Institute Genome Sequencing Center for Infectious Disease"/>
            <person name="Wu L."/>
            <person name="Ma J."/>
        </authorList>
    </citation>
    <scope>NUCLEOTIDE SEQUENCE [LARGE SCALE GENOMIC DNA]</scope>
    <source>
        <strain evidence="3">CGMCC 1.10130</strain>
    </source>
</reference>
<dbReference type="RefSeq" id="WP_087507470.1">
    <property type="nucleotide sequence ID" value="NZ_BMDX01000026.1"/>
</dbReference>
<evidence type="ECO:0000256" key="1">
    <source>
        <dbReference type="HAMAP-Rule" id="MF_01523"/>
    </source>
</evidence>
<dbReference type="Gene3D" id="3.40.50.150">
    <property type="entry name" value="Vaccinia Virus protein VP39"/>
    <property type="match status" value="1"/>
</dbReference>
<evidence type="ECO:0000313" key="2">
    <source>
        <dbReference type="EMBL" id="GGA88909.1"/>
    </source>
</evidence>
<dbReference type="AlphaFoldDB" id="A0A8J2UA47"/>
<dbReference type="InterPro" id="IPR007536">
    <property type="entry name" value="16SrRNA_methylTrfase_J"/>
</dbReference>